<feature type="signal peptide" evidence="1">
    <location>
        <begin position="1"/>
        <end position="24"/>
    </location>
</feature>
<dbReference type="EMBL" id="MU827348">
    <property type="protein sequence ID" value="KAJ7352765.1"/>
    <property type="molecule type" value="Genomic_DNA"/>
</dbReference>
<dbReference type="AlphaFoldDB" id="A0A9W9YIS2"/>
<evidence type="ECO:0000313" key="2">
    <source>
        <dbReference type="EMBL" id="KAJ7352765.1"/>
    </source>
</evidence>
<evidence type="ECO:0000313" key="3">
    <source>
        <dbReference type="Proteomes" id="UP001163046"/>
    </source>
</evidence>
<protein>
    <recommendedName>
        <fullName evidence="4">Lectin</fullName>
    </recommendedName>
</protein>
<dbReference type="OrthoDB" id="5963402at2759"/>
<reference evidence="2" key="1">
    <citation type="submission" date="2023-01" db="EMBL/GenBank/DDBJ databases">
        <title>Genome assembly of the deep-sea coral Lophelia pertusa.</title>
        <authorList>
            <person name="Herrera S."/>
            <person name="Cordes E."/>
        </authorList>
    </citation>
    <scope>NUCLEOTIDE SEQUENCE</scope>
    <source>
        <strain evidence="2">USNM1676648</strain>
        <tissue evidence="2">Polyp</tissue>
    </source>
</reference>
<name>A0A9W9YIS2_9CNID</name>
<comment type="caution">
    <text evidence="2">The sequence shown here is derived from an EMBL/GenBank/DDBJ whole genome shotgun (WGS) entry which is preliminary data.</text>
</comment>
<feature type="chain" id="PRO_5040950270" description="Lectin" evidence="1">
    <location>
        <begin position="25"/>
        <end position="179"/>
    </location>
</feature>
<evidence type="ECO:0000256" key="1">
    <source>
        <dbReference type="SAM" id="SignalP"/>
    </source>
</evidence>
<keyword evidence="3" id="KW-1185">Reference proteome</keyword>
<keyword evidence="1" id="KW-0732">Signal</keyword>
<evidence type="ECO:0008006" key="4">
    <source>
        <dbReference type="Google" id="ProtNLM"/>
    </source>
</evidence>
<organism evidence="2 3">
    <name type="scientific">Desmophyllum pertusum</name>
    <dbReference type="NCBI Taxonomy" id="174260"/>
    <lineage>
        <taxon>Eukaryota</taxon>
        <taxon>Metazoa</taxon>
        <taxon>Cnidaria</taxon>
        <taxon>Anthozoa</taxon>
        <taxon>Hexacorallia</taxon>
        <taxon>Scleractinia</taxon>
        <taxon>Caryophylliina</taxon>
        <taxon>Caryophylliidae</taxon>
        <taxon>Desmophyllum</taxon>
    </lineage>
</organism>
<gene>
    <name evidence="2" type="ORF">OS493_034116</name>
</gene>
<dbReference type="Proteomes" id="UP001163046">
    <property type="component" value="Unassembled WGS sequence"/>
</dbReference>
<accession>A0A9W9YIS2</accession>
<sequence length="179" mass="20551">MGMFVTALVSILCVVVFLPEQGNCQQIWQQINLRQVCFHAKGKRPGEFQYLGEGKLLGAMKLVHREGTVRCVANTAYDSRWGCYHYPTLIKFPLNVVVTDNHNNIIFPAEKYFKNTGLWYNLPFTDALHSDALVFTDYNHPVYLARGARVRIWYGEDLKNWYNGDDGGRVCVDVYGHLQ</sequence>
<proteinExistence type="predicted"/>